<accession>A0ACB0JQV1</accession>
<dbReference type="EMBL" id="CASHSV030000109">
    <property type="protein sequence ID" value="CAJ2645898.1"/>
    <property type="molecule type" value="Genomic_DNA"/>
</dbReference>
<organism evidence="1 2">
    <name type="scientific">Trifolium pratense</name>
    <name type="common">Red clover</name>
    <dbReference type="NCBI Taxonomy" id="57577"/>
    <lineage>
        <taxon>Eukaryota</taxon>
        <taxon>Viridiplantae</taxon>
        <taxon>Streptophyta</taxon>
        <taxon>Embryophyta</taxon>
        <taxon>Tracheophyta</taxon>
        <taxon>Spermatophyta</taxon>
        <taxon>Magnoliopsida</taxon>
        <taxon>eudicotyledons</taxon>
        <taxon>Gunneridae</taxon>
        <taxon>Pentapetalae</taxon>
        <taxon>rosids</taxon>
        <taxon>fabids</taxon>
        <taxon>Fabales</taxon>
        <taxon>Fabaceae</taxon>
        <taxon>Papilionoideae</taxon>
        <taxon>50 kb inversion clade</taxon>
        <taxon>NPAAA clade</taxon>
        <taxon>Hologalegina</taxon>
        <taxon>IRL clade</taxon>
        <taxon>Trifolieae</taxon>
        <taxon>Trifolium</taxon>
    </lineage>
</organism>
<keyword evidence="2" id="KW-1185">Reference proteome</keyword>
<reference evidence="1" key="1">
    <citation type="submission" date="2023-10" db="EMBL/GenBank/DDBJ databases">
        <authorList>
            <person name="Rodriguez Cubillos JULIANA M."/>
            <person name="De Vega J."/>
        </authorList>
    </citation>
    <scope>NUCLEOTIDE SEQUENCE</scope>
</reference>
<comment type="caution">
    <text evidence="1">The sequence shown here is derived from an EMBL/GenBank/DDBJ whole genome shotgun (WGS) entry which is preliminary data.</text>
</comment>
<dbReference type="Proteomes" id="UP001177021">
    <property type="component" value="Unassembled WGS sequence"/>
</dbReference>
<name>A0ACB0JQV1_TRIPR</name>
<proteinExistence type="predicted"/>
<sequence>MHDDDSKSLSSNIDIGGSGVRMEEAVTKRYPPRREVAAAIRDFPRIFGRNAPLLTTDECLREPSSAIRDFPHLCGPNAPLLTTDECLRELSSLNKKRMGQTEKKEVDNNERKLANIVQADSEGNATQRVKKMDVVEPSSEMRLALVNTREKNTQLSEKYNHHQVNINPKVVVKEENTNTVQLEGTSGRKIVLGFISKSECPWRSDLSPPKFKPALIGGPDERKGKKVDYYAQLDRSKTAVKTKHVPNHSGHVQLKKNNGNATSDCMGELVRRENNSLDPKHKNFKRVPKSHGVNVPPLGRSNFSGHQNDSMARNKVKNALRLFQVVSRKLLQEAEAKAKSNEKERRRFDLQAAKILKEKGYYVNEGDKILGSVPGVEVGDEFQYRIELNVIGLHRQIQGGIDYVKQKNKVLATSIVASGGYSDELDNTDVLIYTGQGGNVMCSDKDPEDQKLERGNLALKNSSEEKNPVRVIRGSESMDGKSKIYVYDGLYIVESCWQELGSHGKLVYKFRLRRIPGQPALKELKKSKSKLI</sequence>
<evidence type="ECO:0000313" key="2">
    <source>
        <dbReference type="Proteomes" id="UP001177021"/>
    </source>
</evidence>
<evidence type="ECO:0000313" key="1">
    <source>
        <dbReference type="EMBL" id="CAJ2645898.1"/>
    </source>
</evidence>
<gene>
    <name evidence="1" type="ORF">MILVUS5_LOCUS14716</name>
</gene>
<protein>
    <submittedName>
        <fullName evidence="1">Uncharacterized protein</fullName>
    </submittedName>
</protein>